<dbReference type="Gene3D" id="1.10.8.60">
    <property type="match status" value="1"/>
</dbReference>
<accession>A0A538U6K0</accession>
<proteinExistence type="predicted"/>
<dbReference type="InterPro" id="IPR002197">
    <property type="entry name" value="HTH_Fis"/>
</dbReference>
<dbReference type="Proteomes" id="UP000319836">
    <property type="component" value="Unassembled WGS sequence"/>
</dbReference>
<dbReference type="Gene3D" id="3.40.50.300">
    <property type="entry name" value="P-loop containing nucleotide triphosphate hydrolases"/>
    <property type="match status" value="1"/>
</dbReference>
<gene>
    <name evidence="10" type="ORF">E6K80_05325</name>
</gene>
<dbReference type="GO" id="GO:0006355">
    <property type="term" value="P:regulation of DNA-templated transcription"/>
    <property type="evidence" value="ECO:0007669"/>
    <property type="project" value="InterPro"/>
</dbReference>
<dbReference type="InterPro" id="IPR001789">
    <property type="entry name" value="Sig_transdc_resp-reg_receiver"/>
</dbReference>
<keyword evidence="5" id="KW-0238">DNA-binding</keyword>
<dbReference type="GO" id="GO:0043565">
    <property type="term" value="F:sequence-specific DNA binding"/>
    <property type="evidence" value="ECO:0007669"/>
    <property type="project" value="InterPro"/>
</dbReference>
<dbReference type="FunFam" id="3.40.50.300:FF:000006">
    <property type="entry name" value="DNA-binding transcriptional regulator NtrC"/>
    <property type="match status" value="1"/>
</dbReference>
<evidence type="ECO:0000313" key="10">
    <source>
        <dbReference type="EMBL" id="TMQ71526.1"/>
    </source>
</evidence>
<evidence type="ECO:0000256" key="4">
    <source>
        <dbReference type="ARBA" id="ARBA00023015"/>
    </source>
</evidence>
<dbReference type="SMART" id="SM00382">
    <property type="entry name" value="AAA"/>
    <property type="match status" value="1"/>
</dbReference>
<dbReference type="Gene3D" id="3.40.50.2300">
    <property type="match status" value="1"/>
</dbReference>
<dbReference type="SUPFAM" id="SSF52540">
    <property type="entry name" value="P-loop containing nucleoside triphosphate hydrolases"/>
    <property type="match status" value="1"/>
</dbReference>
<dbReference type="InterPro" id="IPR011006">
    <property type="entry name" value="CheY-like_superfamily"/>
</dbReference>
<dbReference type="SUPFAM" id="SSF46689">
    <property type="entry name" value="Homeodomain-like"/>
    <property type="match status" value="1"/>
</dbReference>
<dbReference type="InterPro" id="IPR009057">
    <property type="entry name" value="Homeodomain-like_sf"/>
</dbReference>
<comment type="caution">
    <text evidence="10">The sequence shown here is derived from an EMBL/GenBank/DDBJ whole genome shotgun (WGS) entry which is preliminary data.</text>
</comment>
<feature type="modified residue" description="4-aspartylphosphate" evidence="7">
    <location>
        <position position="54"/>
    </location>
</feature>
<keyword evidence="6" id="KW-0804">Transcription</keyword>
<dbReference type="PROSITE" id="PS50110">
    <property type="entry name" value="RESPONSE_REGULATORY"/>
    <property type="match status" value="1"/>
</dbReference>
<reference evidence="10 11" key="1">
    <citation type="journal article" date="2019" name="Nat. Microbiol.">
        <title>Mediterranean grassland soil C-N compound turnover is dependent on rainfall and depth, and is mediated by genomically divergent microorganisms.</title>
        <authorList>
            <person name="Diamond S."/>
            <person name="Andeer P.F."/>
            <person name="Li Z."/>
            <person name="Crits-Christoph A."/>
            <person name="Burstein D."/>
            <person name="Anantharaman K."/>
            <person name="Lane K.R."/>
            <person name="Thomas B.C."/>
            <person name="Pan C."/>
            <person name="Northen T.R."/>
            <person name="Banfield J.F."/>
        </authorList>
    </citation>
    <scope>NUCLEOTIDE SEQUENCE [LARGE SCALE GENOMIC DNA]</scope>
    <source>
        <strain evidence="10">WS_10</strain>
    </source>
</reference>
<evidence type="ECO:0000256" key="3">
    <source>
        <dbReference type="ARBA" id="ARBA00022840"/>
    </source>
</evidence>
<dbReference type="InterPro" id="IPR002078">
    <property type="entry name" value="Sigma_54_int"/>
</dbReference>
<protein>
    <submittedName>
        <fullName evidence="10">Sigma-54-dependent Fis family transcriptional regulator</fullName>
    </submittedName>
</protein>
<dbReference type="AlphaFoldDB" id="A0A538U6K0"/>
<dbReference type="PROSITE" id="PS50045">
    <property type="entry name" value="SIGMA54_INTERACT_4"/>
    <property type="match status" value="1"/>
</dbReference>
<dbReference type="PROSITE" id="PS00688">
    <property type="entry name" value="SIGMA54_INTERACT_3"/>
    <property type="match status" value="1"/>
</dbReference>
<keyword evidence="2" id="KW-0547">Nucleotide-binding</keyword>
<dbReference type="InterPro" id="IPR058031">
    <property type="entry name" value="AAA_lid_NorR"/>
</dbReference>
<keyword evidence="3" id="KW-0067">ATP-binding</keyword>
<keyword evidence="1 7" id="KW-0597">Phosphoprotein</keyword>
<organism evidence="10 11">
    <name type="scientific">Eiseniibacteriota bacterium</name>
    <dbReference type="NCBI Taxonomy" id="2212470"/>
    <lineage>
        <taxon>Bacteria</taxon>
        <taxon>Candidatus Eiseniibacteriota</taxon>
    </lineage>
</organism>
<dbReference type="PANTHER" id="PTHR32071">
    <property type="entry name" value="TRANSCRIPTIONAL REGULATORY PROTEIN"/>
    <property type="match status" value="1"/>
</dbReference>
<evidence type="ECO:0000256" key="7">
    <source>
        <dbReference type="PROSITE-ProRule" id="PRU00169"/>
    </source>
</evidence>
<dbReference type="InterPro" id="IPR025943">
    <property type="entry name" value="Sigma_54_int_dom_ATP-bd_2"/>
</dbReference>
<evidence type="ECO:0000259" key="9">
    <source>
        <dbReference type="PROSITE" id="PS50110"/>
    </source>
</evidence>
<evidence type="ECO:0000256" key="1">
    <source>
        <dbReference type="ARBA" id="ARBA00022553"/>
    </source>
</evidence>
<evidence type="ECO:0000256" key="2">
    <source>
        <dbReference type="ARBA" id="ARBA00022741"/>
    </source>
</evidence>
<feature type="domain" description="Response regulatory" evidence="9">
    <location>
        <begin position="5"/>
        <end position="119"/>
    </location>
</feature>
<name>A0A538U6K0_UNCEI</name>
<evidence type="ECO:0000313" key="11">
    <source>
        <dbReference type="Proteomes" id="UP000319836"/>
    </source>
</evidence>
<dbReference type="InterPro" id="IPR027417">
    <property type="entry name" value="P-loop_NTPase"/>
</dbReference>
<dbReference type="PROSITE" id="PS00675">
    <property type="entry name" value="SIGMA54_INTERACT_1"/>
    <property type="match status" value="1"/>
</dbReference>
<dbReference type="Pfam" id="PF00072">
    <property type="entry name" value="Response_reg"/>
    <property type="match status" value="1"/>
</dbReference>
<dbReference type="InterPro" id="IPR025944">
    <property type="entry name" value="Sigma_54_int_dom_CS"/>
</dbReference>
<sequence length="465" mass="51993">MAAEKILVVDDEQSMTQFLGIVLRKEGYSVTTVNNGKDALERARAEDFDVVITDIKMPGMDGIQLLQGIKKQDPSLPVVIMTAYASQQSAIDAVNLGAFQYLIKNAKNDEIKLVVRNALEMRRVRTENLYLKRELKRGHDEKTIVGSSEEITRVFKMVDKVADSDATILIQGESGTGKELIAKEIHYRSRRAQGPFVSINCGAIPRDLLESNLFGHVKGSFTGAVRDAAGLFQVAEGGTFFLDEIGDMPHATQVKLLRALQEREIIPVGGTQPIKIDCRLVAATNADLEREVSEGRFRADLFYRLNVIPIKLPPLRHRRDDIPLLVDHFLKRQPPAAAQKTVSKDAMEVLMKYDWPGNVRELENVMERALVLDESGVVEPEDLPEKIRFGLQQRGTLVIDSPTLTLEELEKEYILKVLHHTRWQKKRTSEILGINASTLYRKLIGYGFEKGTGTEGEGQPGEHAA</sequence>
<dbReference type="Pfam" id="PF25601">
    <property type="entry name" value="AAA_lid_14"/>
    <property type="match status" value="1"/>
</dbReference>
<dbReference type="FunFam" id="3.40.50.2300:FF:000018">
    <property type="entry name" value="DNA-binding transcriptional regulator NtrC"/>
    <property type="match status" value="1"/>
</dbReference>
<evidence type="ECO:0000256" key="6">
    <source>
        <dbReference type="ARBA" id="ARBA00023163"/>
    </source>
</evidence>
<dbReference type="Gene3D" id="1.10.10.60">
    <property type="entry name" value="Homeodomain-like"/>
    <property type="match status" value="1"/>
</dbReference>
<dbReference type="GO" id="GO:0005524">
    <property type="term" value="F:ATP binding"/>
    <property type="evidence" value="ECO:0007669"/>
    <property type="project" value="UniProtKB-KW"/>
</dbReference>
<dbReference type="Pfam" id="PF02954">
    <property type="entry name" value="HTH_8"/>
    <property type="match status" value="1"/>
</dbReference>
<keyword evidence="4" id="KW-0805">Transcription regulation</keyword>
<dbReference type="PROSITE" id="PS00676">
    <property type="entry name" value="SIGMA54_INTERACT_2"/>
    <property type="match status" value="1"/>
</dbReference>
<evidence type="ECO:0000259" key="8">
    <source>
        <dbReference type="PROSITE" id="PS50045"/>
    </source>
</evidence>
<dbReference type="EMBL" id="VBPA01000119">
    <property type="protein sequence ID" value="TMQ71526.1"/>
    <property type="molecule type" value="Genomic_DNA"/>
</dbReference>
<dbReference type="Pfam" id="PF00158">
    <property type="entry name" value="Sigma54_activat"/>
    <property type="match status" value="1"/>
</dbReference>
<dbReference type="InterPro" id="IPR025662">
    <property type="entry name" value="Sigma_54_int_dom_ATP-bd_1"/>
</dbReference>
<dbReference type="SUPFAM" id="SSF52172">
    <property type="entry name" value="CheY-like"/>
    <property type="match status" value="1"/>
</dbReference>
<dbReference type="GO" id="GO:0000160">
    <property type="term" value="P:phosphorelay signal transduction system"/>
    <property type="evidence" value="ECO:0007669"/>
    <property type="project" value="InterPro"/>
</dbReference>
<dbReference type="SMART" id="SM00448">
    <property type="entry name" value="REC"/>
    <property type="match status" value="1"/>
</dbReference>
<evidence type="ECO:0000256" key="5">
    <source>
        <dbReference type="ARBA" id="ARBA00023125"/>
    </source>
</evidence>
<feature type="domain" description="Sigma-54 factor interaction" evidence="8">
    <location>
        <begin position="144"/>
        <end position="371"/>
    </location>
</feature>
<dbReference type="CDD" id="cd00009">
    <property type="entry name" value="AAA"/>
    <property type="match status" value="1"/>
</dbReference>
<dbReference type="InterPro" id="IPR003593">
    <property type="entry name" value="AAA+_ATPase"/>
</dbReference>